<sequence>MGRSRRAGPDRRIRAEKGNYSRGAGSGFPPLLGSNAAFRMQRRAALFARGVGAPGQEANSQEYRRLGPAAAGAGAGQTRGGRLNPPSSIPPAATQGRDSGRRPRGLRRPRPLPRPGLRAPPGDAPPARASCGGGGQSQAAPGGEAMDFFFFLQIFISFAP</sequence>
<accession>A0ABN8ZNB0</accession>
<reference evidence="2" key="1">
    <citation type="submission" date="2023-04" db="EMBL/GenBank/DDBJ databases">
        <authorList>
            <consortium name="ELIXIR-Norway"/>
        </authorList>
    </citation>
    <scope>NUCLEOTIDE SEQUENCE [LARGE SCALE GENOMIC DNA]</scope>
</reference>
<proteinExistence type="predicted"/>
<feature type="region of interest" description="Disordered" evidence="1">
    <location>
        <begin position="1"/>
        <end position="33"/>
    </location>
</feature>
<feature type="region of interest" description="Disordered" evidence="1">
    <location>
        <begin position="51"/>
        <end position="142"/>
    </location>
</feature>
<evidence type="ECO:0000256" key="1">
    <source>
        <dbReference type="SAM" id="MobiDB-lite"/>
    </source>
</evidence>
<dbReference type="Proteomes" id="UP001176941">
    <property type="component" value="Chromosome 4"/>
</dbReference>
<name>A0ABN8ZNB0_RANTA</name>
<evidence type="ECO:0000313" key="2">
    <source>
        <dbReference type="EMBL" id="CAI9174093.1"/>
    </source>
</evidence>
<evidence type="ECO:0000313" key="3">
    <source>
        <dbReference type="Proteomes" id="UP001176941"/>
    </source>
</evidence>
<feature type="compositionally biased region" description="Low complexity" evidence="1">
    <location>
        <begin position="115"/>
        <end position="130"/>
    </location>
</feature>
<organism evidence="2 3">
    <name type="scientific">Rangifer tarandus platyrhynchus</name>
    <name type="common">Svalbard reindeer</name>
    <dbReference type="NCBI Taxonomy" id="3082113"/>
    <lineage>
        <taxon>Eukaryota</taxon>
        <taxon>Metazoa</taxon>
        <taxon>Chordata</taxon>
        <taxon>Craniata</taxon>
        <taxon>Vertebrata</taxon>
        <taxon>Euteleostomi</taxon>
        <taxon>Mammalia</taxon>
        <taxon>Eutheria</taxon>
        <taxon>Laurasiatheria</taxon>
        <taxon>Artiodactyla</taxon>
        <taxon>Ruminantia</taxon>
        <taxon>Pecora</taxon>
        <taxon>Cervidae</taxon>
        <taxon>Odocoileinae</taxon>
        <taxon>Rangifer</taxon>
    </lineage>
</organism>
<dbReference type="EMBL" id="OX459940">
    <property type="protein sequence ID" value="CAI9174093.1"/>
    <property type="molecule type" value="Genomic_DNA"/>
</dbReference>
<gene>
    <name evidence="2" type="ORF">MRATA1EN1_LOCUS23055</name>
</gene>
<feature type="compositionally biased region" description="Basic residues" evidence="1">
    <location>
        <begin position="102"/>
        <end position="111"/>
    </location>
</feature>
<protein>
    <submittedName>
        <fullName evidence="2">Uncharacterized protein</fullName>
    </submittedName>
</protein>
<keyword evidence="3" id="KW-1185">Reference proteome</keyword>
<feature type="compositionally biased region" description="Basic and acidic residues" evidence="1">
    <location>
        <begin position="7"/>
        <end position="19"/>
    </location>
</feature>